<keyword evidence="7" id="KW-1185">Reference proteome</keyword>
<dbReference type="EMBL" id="APLF01000016">
    <property type="protein sequence ID" value="EMY80282.1"/>
    <property type="molecule type" value="Genomic_DNA"/>
</dbReference>
<reference evidence="6 7" key="1">
    <citation type="journal article" date="2014" name="Genome Biol. Evol.">
        <title>Extensive gene acquisition in the extremely psychrophilic bacterial species Psychroflexus torquis and the link to sea-ice ecosystem specialism.</title>
        <authorList>
            <person name="Feng S."/>
            <person name="Powell S.M."/>
            <person name="Wilson R."/>
            <person name="Bowman J.P."/>
        </authorList>
    </citation>
    <scope>NUCLEOTIDE SEQUENCE [LARGE SCALE GENOMIC DNA]</scope>
    <source>
        <strain evidence="6 7">ACAM 44</strain>
    </source>
</reference>
<dbReference type="RefSeq" id="WP_003443037.1">
    <property type="nucleotide sequence ID" value="NZ_APLF01000016.1"/>
</dbReference>
<sequence length="273" mass="31322">MALNKCSVIFLSLLFVSTISLAQVKISSWNIRHLGNSKSKSEIEFMAETLRDFDAVAIQEVVAGNGGAQAVAKLADELNRKGSPWDYVVSNPTQGGTYSSERYAFLWKTNRLKVDRKAWLDLDCIEEFEREPYFIRFKFENQDFTLVNIHAVPKSKQPERELKYLKLYPELYPDEHFIFLGDFNLPESHSVFNPLKSNGFISALVNQKTSLKMKCKAGICLASEYDNFFIDSKAFKILKTGVDLFYDTFSDLKSARMISDHIPIWVEFDFNSN</sequence>
<dbReference type="SMART" id="SM00476">
    <property type="entry name" value="DNaseIc"/>
    <property type="match status" value="1"/>
</dbReference>
<dbReference type="PANTHER" id="PTHR11371:SF31">
    <property type="entry name" value="EXTRACELLULAR NUCLEASE"/>
    <property type="match status" value="1"/>
</dbReference>
<proteinExistence type="inferred from homology"/>
<accession>N1WST1</accession>
<dbReference type="GO" id="GO:0016787">
    <property type="term" value="F:hydrolase activity"/>
    <property type="evidence" value="ECO:0007669"/>
    <property type="project" value="UniProtKB-KW"/>
</dbReference>
<dbReference type="STRING" id="1189619.pgond44_12672"/>
<feature type="domain" description="Endonuclease/exonuclease/phosphatase" evidence="5">
    <location>
        <begin position="28"/>
        <end position="261"/>
    </location>
</feature>
<comment type="caution">
    <text evidence="6">The sequence shown here is derived from an EMBL/GenBank/DDBJ whole genome shotgun (WGS) entry which is preliminary data.</text>
</comment>
<evidence type="ECO:0000313" key="6">
    <source>
        <dbReference type="EMBL" id="EMY80282.1"/>
    </source>
</evidence>
<name>N1WST1_9FLAO</name>
<dbReference type="Proteomes" id="UP000012317">
    <property type="component" value="Unassembled WGS sequence"/>
</dbReference>
<dbReference type="SUPFAM" id="SSF56219">
    <property type="entry name" value="DNase I-like"/>
    <property type="match status" value="1"/>
</dbReference>
<keyword evidence="2" id="KW-0540">Nuclease</keyword>
<dbReference type="InterPro" id="IPR005135">
    <property type="entry name" value="Endo/exonuclease/phosphatase"/>
</dbReference>
<evidence type="ECO:0000256" key="1">
    <source>
        <dbReference type="ARBA" id="ARBA00007359"/>
    </source>
</evidence>
<feature type="signal peptide" evidence="4">
    <location>
        <begin position="1"/>
        <end position="22"/>
    </location>
</feature>
<dbReference type="InterPro" id="IPR036691">
    <property type="entry name" value="Endo/exonu/phosph_ase_sf"/>
</dbReference>
<dbReference type="PATRIC" id="fig|1189619.4.peg.2612"/>
<dbReference type="PANTHER" id="PTHR11371">
    <property type="entry name" value="DEOXYRIBONUCLEASE"/>
    <property type="match status" value="1"/>
</dbReference>
<dbReference type="AlphaFoldDB" id="N1WST1"/>
<protein>
    <submittedName>
        <fullName evidence="6">Deoxyribonuclease I MnuA-like, EEP superfamily protein</fullName>
    </submittedName>
</protein>
<dbReference type="GO" id="GO:0004536">
    <property type="term" value="F:DNA nuclease activity"/>
    <property type="evidence" value="ECO:0007669"/>
    <property type="project" value="InterPro"/>
</dbReference>
<comment type="similarity">
    <text evidence="1">Belongs to the DNase I family.</text>
</comment>
<dbReference type="CDD" id="cd10283">
    <property type="entry name" value="MnuA_DNase1-like"/>
    <property type="match status" value="1"/>
</dbReference>
<evidence type="ECO:0000256" key="2">
    <source>
        <dbReference type="ARBA" id="ARBA00022722"/>
    </source>
</evidence>
<keyword evidence="3" id="KW-0378">Hydrolase</keyword>
<evidence type="ECO:0000256" key="3">
    <source>
        <dbReference type="ARBA" id="ARBA00022801"/>
    </source>
</evidence>
<gene>
    <name evidence="6" type="ORF">pgond44_12672</name>
</gene>
<dbReference type="InterPro" id="IPR016202">
    <property type="entry name" value="DNase_I"/>
</dbReference>
<organism evidence="6 7">
    <name type="scientific">Psychroflexus gondwanensis ACAM 44</name>
    <dbReference type="NCBI Taxonomy" id="1189619"/>
    <lineage>
        <taxon>Bacteria</taxon>
        <taxon>Pseudomonadati</taxon>
        <taxon>Bacteroidota</taxon>
        <taxon>Flavobacteriia</taxon>
        <taxon>Flavobacteriales</taxon>
        <taxon>Flavobacteriaceae</taxon>
        <taxon>Psychroflexus</taxon>
    </lineage>
</organism>
<evidence type="ECO:0000313" key="7">
    <source>
        <dbReference type="Proteomes" id="UP000012317"/>
    </source>
</evidence>
<evidence type="ECO:0000256" key="4">
    <source>
        <dbReference type="SAM" id="SignalP"/>
    </source>
</evidence>
<keyword evidence="4" id="KW-0732">Signal</keyword>
<feature type="chain" id="PRO_5004113316" evidence="4">
    <location>
        <begin position="23"/>
        <end position="273"/>
    </location>
</feature>
<dbReference type="GO" id="GO:0006308">
    <property type="term" value="P:DNA catabolic process"/>
    <property type="evidence" value="ECO:0007669"/>
    <property type="project" value="InterPro"/>
</dbReference>
<dbReference type="Gene3D" id="3.60.10.10">
    <property type="entry name" value="Endonuclease/exonuclease/phosphatase"/>
    <property type="match status" value="1"/>
</dbReference>
<dbReference type="Pfam" id="PF03372">
    <property type="entry name" value="Exo_endo_phos"/>
    <property type="match status" value="1"/>
</dbReference>
<evidence type="ECO:0000259" key="5">
    <source>
        <dbReference type="Pfam" id="PF03372"/>
    </source>
</evidence>
<dbReference type="eggNOG" id="COG3568">
    <property type="taxonomic scope" value="Bacteria"/>
</dbReference>